<dbReference type="Gene3D" id="3.30.750.24">
    <property type="entry name" value="STAS domain"/>
    <property type="match status" value="1"/>
</dbReference>
<evidence type="ECO:0000256" key="1">
    <source>
        <dbReference type="SAM" id="MobiDB-lite"/>
    </source>
</evidence>
<dbReference type="PANTHER" id="PTHR33495:SF2">
    <property type="entry name" value="ANTI-SIGMA FACTOR ANTAGONIST TM_1081-RELATED"/>
    <property type="match status" value="1"/>
</dbReference>
<evidence type="ECO:0000313" key="3">
    <source>
        <dbReference type="EMBL" id="SCF38611.1"/>
    </source>
</evidence>
<dbReference type="RefSeq" id="WP_157749042.1">
    <property type="nucleotide sequence ID" value="NZ_LT607413.1"/>
</dbReference>
<feature type="domain" description="STAS" evidence="2">
    <location>
        <begin position="19"/>
        <end position="122"/>
    </location>
</feature>
<dbReference type="InterPro" id="IPR036513">
    <property type="entry name" value="STAS_dom_sf"/>
</dbReference>
<dbReference type="PANTHER" id="PTHR33495">
    <property type="entry name" value="ANTI-SIGMA FACTOR ANTAGONIST TM_1081-RELATED-RELATED"/>
    <property type="match status" value="1"/>
</dbReference>
<dbReference type="Pfam" id="PF01740">
    <property type="entry name" value="STAS"/>
    <property type="match status" value="1"/>
</dbReference>
<proteinExistence type="predicted"/>
<dbReference type="InterPro" id="IPR002645">
    <property type="entry name" value="STAS_dom"/>
</dbReference>
<dbReference type="Proteomes" id="UP000198253">
    <property type="component" value="Chromosome I"/>
</dbReference>
<feature type="compositionally biased region" description="Low complexity" evidence="1">
    <location>
        <begin position="132"/>
        <end position="145"/>
    </location>
</feature>
<reference evidence="4" key="1">
    <citation type="submission" date="2016-06" db="EMBL/GenBank/DDBJ databases">
        <authorList>
            <person name="Varghese N."/>
            <person name="Submissions Spin"/>
        </authorList>
    </citation>
    <scope>NUCLEOTIDE SEQUENCE [LARGE SCALE GENOMIC DNA]</scope>
    <source>
        <strain evidence="4">DSM 43816</strain>
    </source>
</reference>
<protein>
    <submittedName>
        <fullName evidence="3">Anti-anti-sigma factor</fullName>
    </submittedName>
</protein>
<evidence type="ECO:0000259" key="2">
    <source>
        <dbReference type="PROSITE" id="PS50801"/>
    </source>
</evidence>
<dbReference type="GO" id="GO:0043856">
    <property type="term" value="F:anti-sigma factor antagonist activity"/>
    <property type="evidence" value="ECO:0007669"/>
    <property type="project" value="TreeGrafter"/>
</dbReference>
<dbReference type="EMBL" id="LT607413">
    <property type="protein sequence ID" value="SCF38611.1"/>
    <property type="molecule type" value="Genomic_DNA"/>
</dbReference>
<organism evidence="3 4">
    <name type="scientific">Micromonospora echinospora</name>
    <name type="common">Micromonospora purpurea</name>
    <dbReference type="NCBI Taxonomy" id="1877"/>
    <lineage>
        <taxon>Bacteria</taxon>
        <taxon>Bacillati</taxon>
        <taxon>Actinomycetota</taxon>
        <taxon>Actinomycetes</taxon>
        <taxon>Micromonosporales</taxon>
        <taxon>Micromonosporaceae</taxon>
        <taxon>Micromonospora</taxon>
    </lineage>
</organism>
<sequence>MNGNGRGAEGDHDTDHLEITVTEPLDLTGVRRLGPVVDAVVARRPARLVIDMAACAHVDAAGIGLLLDTHRRMWRLGGALTLRSPSPRIRRLLQVARVDQVFHVVAESDPVDTSGSETVPGSDGPRVAGTTPVGAPSSATAVPVAPVRARATVPVRVRAR</sequence>
<dbReference type="PROSITE" id="PS50801">
    <property type="entry name" value="STAS"/>
    <property type="match status" value="1"/>
</dbReference>
<dbReference type="CDD" id="cd07043">
    <property type="entry name" value="STAS_anti-anti-sigma_factors"/>
    <property type="match status" value="1"/>
</dbReference>
<feature type="region of interest" description="Disordered" evidence="1">
    <location>
        <begin position="109"/>
        <end position="145"/>
    </location>
</feature>
<dbReference type="InParanoid" id="A0A1C5A0J2"/>
<gene>
    <name evidence="3" type="ORF">GA0070618_6061</name>
</gene>
<keyword evidence="4" id="KW-1185">Reference proteome</keyword>
<evidence type="ECO:0000313" key="4">
    <source>
        <dbReference type="Proteomes" id="UP000198253"/>
    </source>
</evidence>
<accession>A0A1C5A0J2</accession>
<name>A0A1C5A0J2_MICEC</name>
<dbReference type="AlphaFoldDB" id="A0A1C5A0J2"/>
<dbReference type="SUPFAM" id="SSF52091">
    <property type="entry name" value="SpoIIaa-like"/>
    <property type="match status" value="1"/>
</dbReference>